<name>A0A699HN22_TANCI</name>
<reference evidence="2" key="1">
    <citation type="journal article" date="2019" name="Sci. Rep.">
        <title>Draft genome of Tanacetum cinerariifolium, the natural source of mosquito coil.</title>
        <authorList>
            <person name="Yamashiro T."/>
            <person name="Shiraishi A."/>
            <person name="Satake H."/>
            <person name="Nakayama K."/>
        </authorList>
    </citation>
    <scope>NUCLEOTIDE SEQUENCE</scope>
</reference>
<evidence type="ECO:0000256" key="1">
    <source>
        <dbReference type="SAM" id="MobiDB-lite"/>
    </source>
</evidence>
<sequence length="456" mass="52827">MRTNPLLRLGEDAKQEKENFEISQEQVVEDAHLTIMKKTKKFVSPLDVHVHHEVPRIHTSTLLAVPVLVIPEASPVYTNIPQSSQTFTSLPLQSTPSPLPTSETTNTPPSILDFASLFRFNDRVSALEKDVAKLKNDPLCTQVTAITEQVRNQLAHILPKEVSNFASPVIKKMIHESLNQVNLAKASSQPQSTYVAAMTLIKFELKKIMINKMNSSESYLTAPEHQECYDGLVKSYNLDKDFFSSYDVKSIHEEEPEFKVRDTDTPQGQEGNQGNDNVEPRTESTSRLTQVLVMRKHGYGYLEEIVVRRADNKLYKFKEDLQLGVESYQKQINVNKPDTTRPDLIKRHLYTPYKNPQGFIYVDDYQRNRLMRSDKLYKFSDDTLTRLLSALEDITKNIDMKYLPKRRWNTLEKKRAHCMIKDINKLFMKRRMMRSLEKFVGGRLYRTDLRLLQRTI</sequence>
<dbReference type="AlphaFoldDB" id="A0A699HN22"/>
<comment type="caution">
    <text evidence="2">The sequence shown here is derived from an EMBL/GenBank/DDBJ whole genome shotgun (WGS) entry which is preliminary data.</text>
</comment>
<organism evidence="2">
    <name type="scientific">Tanacetum cinerariifolium</name>
    <name type="common">Dalmatian daisy</name>
    <name type="synonym">Chrysanthemum cinerariifolium</name>
    <dbReference type="NCBI Taxonomy" id="118510"/>
    <lineage>
        <taxon>Eukaryota</taxon>
        <taxon>Viridiplantae</taxon>
        <taxon>Streptophyta</taxon>
        <taxon>Embryophyta</taxon>
        <taxon>Tracheophyta</taxon>
        <taxon>Spermatophyta</taxon>
        <taxon>Magnoliopsida</taxon>
        <taxon>eudicotyledons</taxon>
        <taxon>Gunneridae</taxon>
        <taxon>Pentapetalae</taxon>
        <taxon>asterids</taxon>
        <taxon>campanulids</taxon>
        <taxon>Asterales</taxon>
        <taxon>Asteraceae</taxon>
        <taxon>Asteroideae</taxon>
        <taxon>Anthemideae</taxon>
        <taxon>Anthemidinae</taxon>
        <taxon>Tanacetum</taxon>
    </lineage>
</organism>
<gene>
    <name evidence="2" type="ORF">Tci_418009</name>
</gene>
<evidence type="ECO:0000313" key="2">
    <source>
        <dbReference type="EMBL" id="GEY46035.1"/>
    </source>
</evidence>
<feature type="compositionally biased region" description="Basic and acidic residues" evidence="1">
    <location>
        <begin position="254"/>
        <end position="264"/>
    </location>
</feature>
<feature type="compositionally biased region" description="Low complexity" evidence="1">
    <location>
        <begin position="88"/>
        <end position="107"/>
    </location>
</feature>
<protein>
    <submittedName>
        <fullName evidence="2">Uncharacterized protein</fullName>
    </submittedName>
</protein>
<dbReference type="EMBL" id="BKCJ010180453">
    <property type="protein sequence ID" value="GEY46035.1"/>
    <property type="molecule type" value="Genomic_DNA"/>
</dbReference>
<accession>A0A699HN22</accession>
<proteinExistence type="predicted"/>
<feature type="compositionally biased region" description="Polar residues" evidence="1">
    <location>
        <begin position="265"/>
        <end position="276"/>
    </location>
</feature>
<feature type="region of interest" description="Disordered" evidence="1">
    <location>
        <begin position="87"/>
        <end position="107"/>
    </location>
</feature>
<feature type="region of interest" description="Disordered" evidence="1">
    <location>
        <begin position="254"/>
        <end position="285"/>
    </location>
</feature>